<evidence type="ECO:0000313" key="3">
    <source>
        <dbReference type="EMBL" id="NBI33543.1"/>
    </source>
</evidence>
<dbReference type="EMBL" id="QWKH01000002">
    <property type="protein sequence ID" value="NBI33543.1"/>
    <property type="molecule type" value="Genomic_DNA"/>
</dbReference>
<dbReference type="InterPro" id="IPR036411">
    <property type="entry name" value="TorD-like_sf"/>
</dbReference>
<organism evidence="3">
    <name type="scientific">Muribaculaceae bacterium Z82</name>
    <dbReference type="NCBI Taxonomy" id="2304548"/>
    <lineage>
        <taxon>Bacteria</taxon>
        <taxon>Pseudomonadati</taxon>
        <taxon>Bacteroidota</taxon>
        <taxon>Bacteroidia</taxon>
        <taxon>Bacteroidales</taxon>
        <taxon>Muribaculaceae</taxon>
    </lineage>
</organism>
<name>A0A7C9N9N0_9BACT</name>
<dbReference type="PANTHER" id="PTHR34227:SF11">
    <property type="entry name" value="CHAPERONE PROTEIN TORD"/>
    <property type="match status" value="1"/>
</dbReference>
<accession>A0A7C9N9N0</accession>
<dbReference type="InterPro" id="IPR020945">
    <property type="entry name" value="DMSO/NO3_reduct_chaperone"/>
</dbReference>
<dbReference type="InterPro" id="IPR050289">
    <property type="entry name" value="TorD/DmsD_chaperones"/>
</dbReference>
<feature type="compositionally biased region" description="Low complexity" evidence="2">
    <location>
        <begin position="174"/>
        <end position="185"/>
    </location>
</feature>
<reference evidence="3" key="1">
    <citation type="submission" date="2018-08" db="EMBL/GenBank/DDBJ databases">
        <title>Murine metabolic-syndrome-specific gut microbial biobank.</title>
        <authorList>
            <person name="Liu C."/>
        </authorList>
    </citation>
    <scope>NUCLEOTIDE SEQUENCE [LARGE SCALE GENOMIC DNA]</scope>
    <source>
        <strain evidence="3">Z82</strain>
    </source>
</reference>
<dbReference type="Gene3D" id="1.10.3480.10">
    <property type="entry name" value="TorD-like"/>
    <property type="match status" value="1"/>
</dbReference>
<proteinExistence type="predicted"/>
<keyword evidence="1" id="KW-0143">Chaperone</keyword>
<protein>
    <submittedName>
        <fullName evidence="3">Molecular chaperone TorD</fullName>
    </submittedName>
</protein>
<dbReference type="PANTHER" id="PTHR34227">
    <property type="entry name" value="CHAPERONE PROTEIN YCDY"/>
    <property type="match status" value="1"/>
</dbReference>
<dbReference type="Pfam" id="PF02613">
    <property type="entry name" value="Nitrate_red_del"/>
    <property type="match status" value="1"/>
</dbReference>
<evidence type="ECO:0000256" key="1">
    <source>
        <dbReference type="ARBA" id="ARBA00023186"/>
    </source>
</evidence>
<feature type="region of interest" description="Disordered" evidence="2">
    <location>
        <begin position="158"/>
        <end position="185"/>
    </location>
</feature>
<sequence>MSAVRPDEFEALADAYAFLGNSLLRPMSQTASVGLDAGFWAAFPDFGSEAVAAAVRELALWAEAGSSAAEADRVRDVSVEYTQLFVGPPKPAAPPWETMNRAEGVTVGFGEPTFQMRQLLGAVGLELSNENRQYEDHMGIELLYLSELCRRAGARKGEAASSTASEPVNDAEAAETAGETAPEPTDFITKHPLAWIDFFSARVREAAPDGYFVRLLALTKALLQQQVACG</sequence>
<dbReference type="AlphaFoldDB" id="A0A7C9N9N0"/>
<dbReference type="SUPFAM" id="SSF89155">
    <property type="entry name" value="TorD-like"/>
    <property type="match status" value="1"/>
</dbReference>
<evidence type="ECO:0000256" key="2">
    <source>
        <dbReference type="SAM" id="MobiDB-lite"/>
    </source>
</evidence>
<comment type="caution">
    <text evidence="3">The sequence shown here is derived from an EMBL/GenBank/DDBJ whole genome shotgun (WGS) entry which is preliminary data.</text>
</comment>
<gene>
    <name evidence="3" type="ORF">D1639_00520</name>
</gene>